<dbReference type="EMBL" id="CAJVPK010002667">
    <property type="protein sequence ID" value="CAG8616378.1"/>
    <property type="molecule type" value="Genomic_DNA"/>
</dbReference>
<name>A0A9N9CXW7_9GLOM</name>
<dbReference type="AlphaFoldDB" id="A0A9N9CXW7"/>
<keyword evidence="2" id="KW-1185">Reference proteome</keyword>
<dbReference type="OrthoDB" id="2437505at2759"/>
<feature type="non-terminal residue" evidence="1">
    <location>
        <position position="1"/>
    </location>
</feature>
<sequence>LVLFVLASLKDRDPEVQTIFMTVLTSTHVIILHKVPELNKCPLKVSLVEVSQEMPNKVKDNIIVKMSISDYVSQECHFIVRVVFPHHNSSFSHLKDTICLKESLAFVVGQMEIIDNKFYMYSKDINYINTHFIKKKSYKNNLSQSSLASQNNVQSKLIITYQNIAENLENKLGYNNLLSINSSDVVDKPELDCSYLLEYARDDIFNKFIKNLVNTKYEFQNMKSNNLINFDCKNEISRSVNKRKFYIKKIKEPIAQSLRKGLKSYNTNANADN</sequence>
<gene>
    <name evidence="1" type="ORF">DEBURN_LOCUS10185</name>
</gene>
<evidence type="ECO:0000313" key="2">
    <source>
        <dbReference type="Proteomes" id="UP000789706"/>
    </source>
</evidence>
<evidence type="ECO:0000313" key="1">
    <source>
        <dbReference type="EMBL" id="CAG8616378.1"/>
    </source>
</evidence>
<protein>
    <submittedName>
        <fullName evidence="1">11272_t:CDS:1</fullName>
    </submittedName>
</protein>
<accession>A0A9N9CXW7</accession>
<reference evidence="1" key="1">
    <citation type="submission" date="2021-06" db="EMBL/GenBank/DDBJ databases">
        <authorList>
            <person name="Kallberg Y."/>
            <person name="Tangrot J."/>
            <person name="Rosling A."/>
        </authorList>
    </citation>
    <scope>NUCLEOTIDE SEQUENCE</scope>
    <source>
        <strain evidence="1">AZ414A</strain>
    </source>
</reference>
<organism evidence="1 2">
    <name type="scientific">Diversispora eburnea</name>
    <dbReference type="NCBI Taxonomy" id="1213867"/>
    <lineage>
        <taxon>Eukaryota</taxon>
        <taxon>Fungi</taxon>
        <taxon>Fungi incertae sedis</taxon>
        <taxon>Mucoromycota</taxon>
        <taxon>Glomeromycotina</taxon>
        <taxon>Glomeromycetes</taxon>
        <taxon>Diversisporales</taxon>
        <taxon>Diversisporaceae</taxon>
        <taxon>Diversispora</taxon>
    </lineage>
</organism>
<dbReference type="Proteomes" id="UP000789706">
    <property type="component" value="Unassembled WGS sequence"/>
</dbReference>
<comment type="caution">
    <text evidence="1">The sequence shown here is derived from an EMBL/GenBank/DDBJ whole genome shotgun (WGS) entry which is preliminary data.</text>
</comment>
<feature type="non-terminal residue" evidence="1">
    <location>
        <position position="273"/>
    </location>
</feature>
<proteinExistence type="predicted"/>